<dbReference type="OrthoDB" id="10262413at2759"/>
<gene>
    <name evidence="2" type="ORF">SCLTRI_LOCUS2977</name>
</gene>
<name>A0A8H2ZNA0_9HELO</name>
<dbReference type="GO" id="GO:0005737">
    <property type="term" value="C:cytoplasm"/>
    <property type="evidence" value="ECO:0007669"/>
    <property type="project" value="TreeGrafter"/>
</dbReference>
<reference evidence="2" key="1">
    <citation type="submission" date="2020-10" db="EMBL/GenBank/DDBJ databases">
        <authorList>
            <person name="Kusch S."/>
        </authorList>
    </citation>
    <scope>NUCLEOTIDE SEQUENCE</scope>
    <source>
        <strain evidence="2">SwB9</strain>
    </source>
</reference>
<accession>A0A8H2ZNA0</accession>
<proteinExistence type="predicted"/>
<dbReference type="InterPro" id="IPR036291">
    <property type="entry name" value="NAD(P)-bd_dom_sf"/>
</dbReference>
<dbReference type="SUPFAM" id="SSF51735">
    <property type="entry name" value="NAD(P)-binding Rossmann-fold domains"/>
    <property type="match status" value="1"/>
</dbReference>
<dbReference type="InterPro" id="IPR001509">
    <property type="entry name" value="Epimerase_deHydtase"/>
</dbReference>
<evidence type="ECO:0000313" key="2">
    <source>
        <dbReference type="EMBL" id="CAD6443185.1"/>
    </source>
</evidence>
<dbReference type="PANTHER" id="PTHR48079:SF5">
    <property type="entry name" value="DEPENDENT EPIMERASE_DEHYDRATASE, PUTATIVE (AFU_ORTHOLOGUE AFUA_7G00180)-RELATED"/>
    <property type="match status" value="1"/>
</dbReference>
<evidence type="ECO:0000259" key="1">
    <source>
        <dbReference type="Pfam" id="PF01370"/>
    </source>
</evidence>
<dbReference type="InterPro" id="IPR051783">
    <property type="entry name" value="NAD(P)-dependent_oxidoreduct"/>
</dbReference>
<dbReference type="Gene3D" id="3.40.50.720">
    <property type="entry name" value="NAD(P)-binding Rossmann-like Domain"/>
    <property type="match status" value="1"/>
</dbReference>
<comment type="caution">
    <text evidence="2">The sequence shown here is derived from an EMBL/GenBank/DDBJ whole genome shotgun (WGS) entry which is preliminary data.</text>
</comment>
<dbReference type="GO" id="GO:0004029">
    <property type="term" value="F:aldehyde dehydrogenase (NAD+) activity"/>
    <property type="evidence" value="ECO:0007669"/>
    <property type="project" value="TreeGrafter"/>
</dbReference>
<protein>
    <submittedName>
        <fullName evidence="2">8580fdb2-e25e-45be-92b8-12a528d390f2</fullName>
    </submittedName>
</protein>
<dbReference type="Pfam" id="PF01370">
    <property type="entry name" value="Epimerase"/>
    <property type="match status" value="1"/>
</dbReference>
<dbReference type="Proteomes" id="UP000624404">
    <property type="component" value="Unassembled WGS sequence"/>
</dbReference>
<feature type="domain" description="NAD-dependent epimerase/dehydratase" evidence="1">
    <location>
        <begin position="10"/>
        <end position="231"/>
    </location>
</feature>
<dbReference type="PANTHER" id="PTHR48079">
    <property type="entry name" value="PROTEIN YEEZ"/>
    <property type="match status" value="1"/>
</dbReference>
<organism evidence="2 3">
    <name type="scientific">Sclerotinia trifoliorum</name>
    <dbReference type="NCBI Taxonomy" id="28548"/>
    <lineage>
        <taxon>Eukaryota</taxon>
        <taxon>Fungi</taxon>
        <taxon>Dikarya</taxon>
        <taxon>Ascomycota</taxon>
        <taxon>Pezizomycotina</taxon>
        <taxon>Leotiomycetes</taxon>
        <taxon>Helotiales</taxon>
        <taxon>Sclerotiniaceae</taxon>
        <taxon>Sclerotinia</taxon>
    </lineage>
</organism>
<keyword evidence="3" id="KW-1185">Reference proteome</keyword>
<dbReference type="AlphaFoldDB" id="A0A8H2ZNA0"/>
<sequence>MAASNQTQRIFMTGATGYVGSIITELAIAQGYKVHGLSRAESGDAKLLKAGAVPVRGDLTSLDTLRKESSEADIVLHLATAYNRRSPGGYDAAWPTDKAAIEAIADGLEGSNKPLVVTGGALFVAPDPNGGETTEMSPMDSNPFNTRGKSEPHALDLAKKAIRVIAIRLAPWVYGRGGSGVKLFMDMSKKSGAVTCVDGGKSRTSTVHVDDVARLYLLAAQEAKSGEIFNASSSTVVTFHQIWEAMATALNLPLKDLSMQEATGTVGPVLAKFISTENRASGAKARNVLGWKPSDANILEEIRSVASQI</sequence>
<evidence type="ECO:0000313" key="3">
    <source>
        <dbReference type="Proteomes" id="UP000624404"/>
    </source>
</evidence>
<dbReference type="EMBL" id="CAJHIA010000009">
    <property type="protein sequence ID" value="CAD6443185.1"/>
    <property type="molecule type" value="Genomic_DNA"/>
</dbReference>